<gene>
    <name evidence="1" type="ORF">RDB_LOCUS24340</name>
</gene>
<reference evidence="1" key="1">
    <citation type="submission" date="2021-01" db="EMBL/GenBank/DDBJ databases">
        <authorList>
            <person name="Kaushik A."/>
        </authorList>
    </citation>
    <scope>NUCLEOTIDE SEQUENCE</scope>
    <source>
        <strain evidence="1">AG3-T5</strain>
    </source>
</reference>
<evidence type="ECO:0000313" key="1">
    <source>
        <dbReference type="EMBL" id="CAE6411854.1"/>
    </source>
</evidence>
<dbReference type="Proteomes" id="UP000663841">
    <property type="component" value="Unassembled WGS sequence"/>
</dbReference>
<sequence length="118" mass="13247">MADSVTSLASARAVVDNYIPKHERDGTNPLLLALLDHAPTEQGQLNICRRILECEEGANDKHHTAERLKGLADWYKFGLLVPMKTQGCRTPRQVIVSPGRNLRIKKALTIRLLERILP</sequence>
<protein>
    <submittedName>
        <fullName evidence="1">Uncharacterized protein</fullName>
    </submittedName>
</protein>
<proteinExistence type="predicted"/>
<name>A0A8H3AAN8_9AGAM</name>
<evidence type="ECO:0000313" key="2">
    <source>
        <dbReference type="Proteomes" id="UP000663841"/>
    </source>
</evidence>
<dbReference type="AlphaFoldDB" id="A0A8H3AAN8"/>
<accession>A0A8H3AAN8</accession>
<comment type="caution">
    <text evidence="1">The sequence shown here is derived from an EMBL/GenBank/DDBJ whole genome shotgun (WGS) entry which is preliminary data.</text>
</comment>
<dbReference type="EMBL" id="CAJMWW010000064">
    <property type="protein sequence ID" value="CAE6411854.1"/>
    <property type="molecule type" value="Genomic_DNA"/>
</dbReference>
<organism evidence="1 2">
    <name type="scientific">Rhizoctonia solani</name>
    <dbReference type="NCBI Taxonomy" id="456999"/>
    <lineage>
        <taxon>Eukaryota</taxon>
        <taxon>Fungi</taxon>
        <taxon>Dikarya</taxon>
        <taxon>Basidiomycota</taxon>
        <taxon>Agaricomycotina</taxon>
        <taxon>Agaricomycetes</taxon>
        <taxon>Cantharellales</taxon>
        <taxon>Ceratobasidiaceae</taxon>
        <taxon>Rhizoctonia</taxon>
    </lineage>
</organism>